<dbReference type="InterPro" id="IPR024072">
    <property type="entry name" value="DHFR-like_dom_sf"/>
</dbReference>
<evidence type="ECO:0000256" key="3">
    <source>
        <dbReference type="ARBA" id="ARBA00022563"/>
    </source>
</evidence>
<evidence type="ECO:0000256" key="5">
    <source>
        <dbReference type="ARBA" id="ARBA00023002"/>
    </source>
</evidence>
<keyword evidence="3" id="KW-0554">One-carbon metabolism</keyword>
<evidence type="ECO:0000313" key="7">
    <source>
        <dbReference type="EMBL" id="QHT04065.1"/>
    </source>
</evidence>
<dbReference type="PROSITE" id="PS00075">
    <property type="entry name" value="DHFR_1"/>
    <property type="match status" value="1"/>
</dbReference>
<dbReference type="Gene3D" id="3.40.430.10">
    <property type="entry name" value="Dihydrofolate Reductase, subunit A"/>
    <property type="match status" value="1"/>
</dbReference>
<protein>
    <recommendedName>
        <fullName evidence="2">dihydrofolate reductase</fullName>
        <ecNumber evidence="2">1.5.1.3</ecNumber>
    </recommendedName>
</protein>
<feature type="domain" description="DHFR" evidence="6">
    <location>
        <begin position="2"/>
        <end position="172"/>
    </location>
</feature>
<evidence type="ECO:0000259" key="6">
    <source>
        <dbReference type="PROSITE" id="PS51330"/>
    </source>
</evidence>
<dbReference type="GO" id="GO:0046452">
    <property type="term" value="P:dihydrofolate metabolic process"/>
    <property type="evidence" value="ECO:0007669"/>
    <property type="project" value="TreeGrafter"/>
</dbReference>
<dbReference type="CDD" id="cd00209">
    <property type="entry name" value="DHFR"/>
    <property type="match status" value="1"/>
</dbReference>
<accession>A0A6C0CKR3</accession>
<organism evidence="7">
    <name type="scientific">viral metagenome</name>
    <dbReference type="NCBI Taxonomy" id="1070528"/>
    <lineage>
        <taxon>unclassified sequences</taxon>
        <taxon>metagenomes</taxon>
        <taxon>organismal metagenomes</taxon>
    </lineage>
</organism>
<name>A0A6C0CKR3_9ZZZZ</name>
<reference evidence="7" key="1">
    <citation type="journal article" date="2020" name="Nature">
        <title>Giant virus diversity and host interactions through global metagenomics.</title>
        <authorList>
            <person name="Schulz F."/>
            <person name="Roux S."/>
            <person name="Paez-Espino D."/>
            <person name="Jungbluth S."/>
            <person name="Walsh D.A."/>
            <person name="Denef V.J."/>
            <person name="McMahon K.D."/>
            <person name="Konstantinidis K.T."/>
            <person name="Eloe-Fadrosh E.A."/>
            <person name="Kyrpides N.C."/>
            <person name="Woyke T."/>
        </authorList>
    </citation>
    <scope>NUCLEOTIDE SEQUENCE</scope>
    <source>
        <strain evidence="7">GVMAG-M-3300021185-45</strain>
    </source>
</reference>
<sequence>MVFNGIMACCKNKGIGKNNTLPWKLKEDLIRFKKITIGNGNNCIIMGSKTWDSIKFLKGRDHLILSSKLNMEYNINENVIKSFSSINDLKKYVNERNYDKSWVIGGSNILKQFLELNLIDMLYVTFLNEDYSCDVFLPEIPVNYFQTKFQLLNEKTENGENVFIVIFKQIKKGMHVEYENNKWIIENIHFEDYPNIYFTIKDMNGREKQTIKEKLKLL</sequence>
<evidence type="ECO:0000256" key="2">
    <source>
        <dbReference type="ARBA" id="ARBA00012856"/>
    </source>
</evidence>
<dbReference type="AlphaFoldDB" id="A0A6C0CKR3"/>
<dbReference type="GO" id="GO:0046655">
    <property type="term" value="P:folic acid metabolic process"/>
    <property type="evidence" value="ECO:0007669"/>
    <property type="project" value="TreeGrafter"/>
</dbReference>
<dbReference type="GO" id="GO:0046654">
    <property type="term" value="P:tetrahydrofolate biosynthetic process"/>
    <property type="evidence" value="ECO:0007669"/>
    <property type="project" value="InterPro"/>
</dbReference>
<dbReference type="PANTHER" id="PTHR48069">
    <property type="entry name" value="DIHYDROFOLATE REDUCTASE"/>
    <property type="match status" value="1"/>
</dbReference>
<keyword evidence="4" id="KW-0521">NADP</keyword>
<keyword evidence="5" id="KW-0560">Oxidoreductase</keyword>
<dbReference type="SUPFAM" id="SSF53597">
    <property type="entry name" value="Dihydrofolate reductase-like"/>
    <property type="match status" value="1"/>
</dbReference>
<dbReference type="InterPro" id="IPR017925">
    <property type="entry name" value="DHFR_CS"/>
</dbReference>
<proteinExistence type="predicted"/>
<dbReference type="EC" id="1.5.1.3" evidence="2"/>
<dbReference type="GO" id="GO:0004146">
    <property type="term" value="F:dihydrofolate reductase activity"/>
    <property type="evidence" value="ECO:0007669"/>
    <property type="project" value="UniProtKB-EC"/>
</dbReference>
<dbReference type="InterPro" id="IPR001796">
    <property type="entry name" value="DHFR_dom"/>
</dbReference>
<comment type="pathway">
    <text evidence="1">Cofactor biosynthesis; tetrahydrofolate biosynthesis; 5,6,7,8-tetrahydrofolate from 7,8-dihydrofolate: step 1/1.</text>
</comment>
<dbReference type="PRINTS" id="PR00070">
    <property type="entry name" value="DHFR"/>
</dbReference>
<dbReference type="PANTHER" id="PTHR48069:SF3">
    <property type="entry name" value="DIHYDROFOLATE REDUCTASE"/>
    <property type="match status" value="1"/>
</dbReference>
<evidence type="ECO:0000256" key="4">
    <source>
        <dbReference type="ARBA" id="ARBA00022857"/>
    </source>
</evidence>
<dbReference type="InterPro" id="IPR012259">
    <property type="entry name" value="DHFR"/>
</dbReference>
<dbReference type="PROSITE" id="PS51330">
    <property type="entry name" value="DHFR_2"/>
    <property type="match status" value="1"/>
</dbReference>
<dbReference type="EMBL" id="MN739423">
    <property type="protein sequence ID" value="QHT04065.1"/>
    <property type="molecule type" value="Genomic_DNA"/>
</dbReference>
<dbReference type="GO" id="GO:0050661">
    <property type="term" value="F:NADP binding"/>
    <property type="evidence" value="ECO:0007669"/>
    <property type="project" value="InterPro"/>
</dbReference>
<dbReference type="Pfam" id="PF00186">
    <property type="entry name" value="DHFR_1"/>
    <property type="match status" value="1"/>
</dbReference>
<evidence type="ECO:0000256" key="1">
    <source>
        <dbReference type="ARBA" id="ARBA00004903"/>
    </source>
</evidence>
<dbReference type="GO" id="GO:0006730">
    <property type="term" value="P:one-carbon metabolic process"/>
    <property type="evidence" value="ECO:0007669"/>
    <property type="project" value="UniProtKB-KW"/>
</dbReference>